<dbReference type="EMBL" id="SSMQ01000030">
    <property type="protein sequence ID" value="TKD03273.1"/>
    <property type="molecule type" value="Genomic_DNA"/>
</dbReference>
<evidence type="ECO:0000313" key="8">
    <source>
        <dbReference type="Proteomes" id="UP000309215"/>
    </source>
</evidence>
<keyword evidence="4 5" id="KW-0067">ATP-binding</keyword>
<dbReference type="CDD" id="cd14014">
    <property type="entry name" value="STKc_PknB_like"/>
    <property type="match status" value="1"/>
</dbReference>
<sequence length="544" mass="57145">MATCPTCRTQYPDDVSTCANDGEGLVPDDTLEPLLAPGTIVGEYRIEGKLGEGGFGAVYRAVHPVIGKAAAIKVLSREFSANPQIVSRFVAEARAVNQIRHRNIIDIFSFGVLDDGRQYYVMELLEGLTLDAYLRQRGRIPPADVIPILVKIARALDAAHAAGIAHRDLKPENIFLVYDEDTGLFPKLLDFGIAKLLGDSTGAHHKTRTGMAMGTPLYMSPEQCRGKNVDHRTDIYSFGIVVHELLTGRLPFEAEDTIDLLVKQTSAPAPPMSAVCPNLPAALDAPVLHMLEKDPARRPRTVGEAVEAIAAAARGAGIEVKTIVPRPEAAKLAEGSVRIVTDSSADQGKTEAIAVTHVMPVESTKPSPGQTELALQTSTAGEGAGKARGGSQPLLVAGLAVAALAAVALGVVALRRPSGDAPNAAPSANVAAPTIEPKPPASSAPAVVPASSSLAPDAPPAALKITIDTRVPGVEVFLGTKPLGAAPGPIEIPRGTTERLVFKAKGYIDLPREIPTEDGTLAVELKPLPRGPVYSKEVENPFKP</sequence>
<dbReference type="Proteomes" id="UP000309215">
    <property type="component" value="Unassembled WGS sequence"/>
</dbReference>
<feature type="domain" description="Protein kinase" evidence="6">
    <location>
        <begin position="44"/>
        <end position="310"/>
    </location>
</feature>
<keyword evidence="8" id="KW-1185">Reference proteome</keyword>
<reference evidence="7 8" key="1">
    <citation type="submission" date="2019-04" db="EMBL/GenBank/DDBJ databases">
        <authorList>
            <person name="Li Y."/>
            <person name="Wang J."/>
        </authorList>
    </citation>
    <scope>NUCLEOTIDE SEQUENCE [LARGE SCALE GENOMIC DNA]</scope>
    <source>
        <strain evidence="7 8">DSM 14668</strain>
    </source>
</reference>
<dbReference type="PROSITE" id="PS00107">
    <property type="entry name" value="PROTEIN_KINASE_ATP"/>
    <property type="match status" value="1"/>
</dbReference>
<dbReference type="RefSeq" id="WP_136931857.1">
    <property type="nucleotide sequence ID" value="NZ_SSMQ01000030.1"/>
</dbReference>
<dbReference type="OrthoDB" id="9801841at2"/>
<dbReference type="SMART" id="SM00220">
    <property type="entry name" value="S_TKc"/>
    <property type="match status" value="1"/>
</dbReference>
<dbReference type="InterPro" id="IPR017441">
    <property type="entry name" value="Protein_kinase_ATP_BS"/>
</dbReference>
<gene>
    <name evidence="7" type="ORF">E8A74_26420</name>
</gene>
<dbReference type="PROSITE" id="PS50011">
    <property type="entry name" value="PROTEIN_KINASE_DOM"/>
    <property type="match status" value="1"/>
</dbReference>
<evidence type="ECO:0000313" key="7">
    <source>
        <dbReference type="EMBL" id="TKD03273.1"/>
    </source>
</evidence>
<protein>
    <submittedName>
        <fullName evidence="7">Serine/threonine protein kinase</fullName>
    </submittedName>
</protein>
<dbReference type="Pfam" id="PF00069">
    <property type="entry name" value="Pkinase"/>
    <property type="match status" value="1"/>
</dbReference>
<dbReference type="AlphaFoldDB" id="A0A4V5PMG2"/>
<name>A0A4V5PMG2_9BACT</name>
<dbReference type="Gene3D" id="1.10.510.10">
    <property type="entry name" value="Transferase(Phosphotransferase) domain 1"/>
    <property type="match status" value="1"/>
</dbReference>
<accession>A0A4V5PMG2</accession>
<keyword evidence="7" id="KW-0723">Serine/threonine-protein kinase</keyword>
<dbReference type="PROSITE" id="PS00108">
    <property type="entry name" value="PROTEIN_KINASE_ST"/>
    <property type="match status" value="1"/>
</dbReference>
<evidence type="ECO:0000256" key="3">
    <source>
        <dbReference type="ARBA" id="ARBA00022777"/>
    </source>
</evidence>
<organism evidence="7 8">
    <name type="scientific">Polyangium fumosum</name>
    <dbReference type="NCBI Taxonomy" id="889272"/>
    <lineage>
        <taxon>Bacteria</taxon>
        <taxon>Pseudomonadati</taxon>
        <taxon>Myxococcota</taxon>
        <taxon>Polyangia</taxon>
        <taxon>Polyangiales</taxon>
        <taxon>Polyangiaceae</taxon>
        <taxon>Polyangium</taxon>
    </lineage>
</organism>
<feature type="binding site" evidence="5">
    <location>
        <position position="73"/>
    </location>
    <ligand>
        <name>ATP</name>
        <dbReference type="ChEBI" id="CHEBI:30616"/>
    </ligand>
</feature>
<dbReference type="GO" id="GO:0005524">
    <property type="term" value="F:ATP binding"/>
    <property type="evidence" value="ECO:0007669"/>
    <property type="project" value="UniProtKB-UniRule"/>
</dbReference>
<dbReference type="InterPro" id="IPR011009">
    <property type="entry name" value="Kinase-like_dom_sf"/>
</dbReference>
<keyword evidence="2 5" id="KW-0547">Nucleotide-binding</keyword>
<dbReference type="PANTHER" id="PTHR43289">
    <property type="entry name" value="MITOGEN-ACTIVATED PROTEIN KINASE KINASE KINASE 20-RELATED"/>
    <property type="match status" value="1"/>
</dbReference>
<keyword evidence="3 7" id="KW-0418">Kinase</keyword>
<dbReference type="InterPro" id="IPR008271">
    <property type="entry name" value="Ser/Thr_kinase_AS"/>
</dbReference>
<keyword evidence="1" id="KW-0808">Transferase</keyword>
<evidence type="ECO:0000256" key="2">
    <source>
        <dbReference type="ARBA" id="ARBA00022741"/>
    </source>
</evidence>
<dbReference type="PANTHER" id="PTHR43289:SF6">
    <property type="entry name" value="SERINE_THREONINE-PROTEIN KINASE NEKL-3"/>
    <property type="match status" value="1"/>
</dbReference>
<evidence type="ECO:0000256" key="1">
    <source>
        <dbReference type="ARBA" id="ARBA00022679"/>
    </source>
</evidence>
<evidence type="ECO:0000256" key="4">
    <source>
        <dbReference type="ARBA" id="ARBA00022840"/>
    </source>
</evidence>
<evidence type="ECO:0000259" key="6">
    <source>
        <dbReference type="PROSITE" id="PS50011"/>
    </source>
</evidence>
<dbReference type="SUPFAM" id="SSF56112">
    <property type="entry name" value="Protein kinase-like (PK-like)"/>
    <property type="match status" value="1"/>
</dbReference>
<dbReference type="Gene3D" id="3.30.200.20">
    <property type="entry name" value="Phosphorylase Kinase, domain 1"/>
    <property type="match status" value="1"/>
</dbReference>
<dbReference type="GO" id="GO:0004674">
    <property type="term" value="F:protein serine/threonine kinase activity"/>
    <property type="evidence" value="ECO:0007669"/>
    <property type="project" value="UniProtKB-KW"/>
</dbReference>
<proteinExistence type="predicted"/>
<comment type="caution">
    <text evidence="7">The sequence shown here is derived from an EMBL/GenBank/DDBJ whole genome shotgun (WGS) entry which is preliminary data.</text>
</comment>
<dbReference type="InterPro" id="IPR000719">
    <property type="entry name" value="Prot_kinase_dom"/>
</dbReference>
<evidence type="ECO:0000256" key="5">
    <source>
        <dbReference type="PROSITE-ProRule" id="PRU10141"/>
    </source>
</evidence>